<protein>
    <submittedName>
        <fullName evidence="2">Uncharacterized protein</fullName>
    </submittedName>
</protein>
<comment type="caution">
    <text evidence="2">The sequence shown here is derived from an EMBL/GenBank/DDBJ whole genome shotgun (WGS) entry which is preliminary data.</text>
</comment>
<dbReference type="AlphaFoldDB" id="A0A9P5MRK1"/>
<keyword evidence="1" id="KW-1133">Transmembrane helix</keyword>
<keyword evidence="1" id="KW-0472">Membrane</keyword>
<name>A0A9P5MRK1_9AGAM</name>
<reference evidence="2" key="2">
    <citation type="journal article" date="2020" name="Nat. Commun.">
        <title>Large-scale genome sequencing of mycorrhizal fungi provides insights into the early evolution of symbiotic traits.</title>
        <authorList>
            <person name="Miyauchi S."/>
            <person name="Kiss E."/>
            <person name="Kuo A."/>
            <person name="Drula E."/>
            <person name="Kohler A."/>
            <person name="Sanchez-Garcia M."/>
            <person name="Morin E."/>
            <person name="Andreopoulos B."/>
            <person name="Barry K.W."/>
            <person name="Bonito G."/>
            <person name="Buee M."/>
            <person name="Carver A."/>
            <person name="Chen C."/>
            <person name="Cichocki N."/>
            <person name="Clum A."/>
            <person name="Culley D."/>
            <person name="Crous P.W."/>
            <person name="Fauchery L."/>
            <person name="Girlanda M."/>
            <person name="Hayes R.D."/>
            <person name="Keri Z."/>
            <person name="LaButti K."/>
            <person name="Lipzen A."/>
            <person name="Lombard V."/>
            <person name="Magnuson J."/>
            <person name="Maillard F."/>
            <person name="Murat C."/>
            <person name="Nolan M."/>
            <person name="Ohm R.A."/>
            <person name="Pangilinan J."/>
            <person name="Pereira M.F."/>
            <person name="Perotto S."/>
            <person name="Peter M."/>
            <person name="Pfister S."/>
            <person name="Riley R."/>
            <person name="Sitrit Y."/>
            <person name="Stielow J.B."/>
            <person name="Szollosi G."/>
            <person name="Zifcakova L."/>
            <person name="Stursova M."/>
            <person name="Spatafora J.W."/>
            <person name="Tedersoo L."/>
            <person name="Vaario L.M."/>
            <person name="Yamada A."/>
            <person name="Yan M."/>
            <person name="Wang P."/>
            <person name="Xu J."/>
            <person name="Bruns T."/>
            <person name="Baldrian P."/>
            <person name="Vilgalys R."/>
            <person name="Dunand C."/>
            <person name="Henrissat B."/>
            <person name="Grigoriev I.V."/>
            <person name="Hibbett D."/>
            <person name="Nagy L.G."/>
            <person name="Martin F.M."/>
        </authorList>
    </citation>
    <scope>NUCLEOTIDE SEQUENCE</scope>
    <source>
        <strain evidence="2">Prilba</strain>
    </source>
</reference>
<organism evidence="2 3">
    <name type="scientific">Russula ochroleuca</name>
    <dbReference type="NCBI Taxonomy" id="152965"/>
    <lineage>
        <taxon>Eukaryota</taxon>
        <taxon>Fungi</taxon>
        <taxon>Dikarya</taxon>
        <taxon>Basidiomycota</taxon>
        <taxon>Agaricomycotina</taxon>
        <taxon>Agaricomycetes</taxon>
        <taxon>Russulales</taxon>
        <taxon>Russulaceae</taxon>
        <taxon>Russula</taxon>
    </lineage>
</organism>
<dbReference type="Proteomes" id="UP000759537">
    <property type="component" value="Unassembled WGS sequence"/>
</dbReference>
<keyword evidence="1" id="KW-0812">Transmembrane</keyword>
<dbReference type="EMBL" id="WHVB01000016">
    <property type="protein sequence ID" value="KAF8475348.1"/>
    <property type="molecule type" value="Genomic_DNA"/>
</dbReference>
<evidence type="ECO:0000313" key="3">
    <source>
        <dbReference type="Proteomes" id="UP000759537"/>
    </source>
</evidence>
<accession>A0A9P5MRK1</accession>
<evidence type="ECO:0000313" key="2">
    <source>
        <dbReference type="EMBL" id="KAF8475348.1"/>
    </source>
</evidence>
<keyword evidence="3" id="KW-1185">Reference proteome</keyword>
<feature type="transmembrane region" description="Helical" evidence="1">
    <location>
        <begin position="6"/>
        <end position="24"/>
    </location>
</feature>
<proteinExistence type="predicted"/>
<feature type="non-terminal residue" evidence="2">
    <location>
        <position position="1"/>
    </location>
</feature>
<reference evidence="2" key="1">
    <citation type="submission" date="2019-10" db="EMBL/GenBank/DDBJ databases">
        <authorList>
            <consortium name="DOE Joint Genome Institute"/>
            <person name="Kuo A."/>
            <person name="Miyauchi S."/>
            <person name="Kiss E."/>
            <person name="Drula E."/>
            <person name="Kohler A."/>
            <person name="Sanchez-Garcia M."/>
            <person name="Andreopoulos B."/>
            <person name="Barry K.W."/>
            <person name="Bonito G."/>
            <person name="Buee M."/>
            <person name="Carver A."/>
            <person name="Chen C."/>
            <person name="Cichocki N."/>
            <person name="Clum A."/>
            <person name="Culley D."/>
            <person name="Crous P.W."/>
            <person name="Fauchery L."/>
            <person name="Girlanda M."/>
            <person name="Hayes R."/>
            <person name="Keri Z."/>
            <person name="LaButti K."/>
            <person name="Lipzen A."/>
            <person name="Lombard V."/>
            <person name="Magnuson J."/>
            <person name="Maillard F."/>
            <person name="Morin E."/>
            <person name="Murat C."/>
            <person name="Nolan M."/>
            <person name="Ohm R."/>
            <person name="Pangilinan J."/>
            <person name="Pereira M."/>
            <person name="Perotto S."/>
            <person name="Peter M."/>
            <person name="Riley R."/>
            <person name="Sitrit Y."/>
            <person name="Stielow B."/>
            <person name="Szollosi G."/>
            <person name="Zifcakova L."/>
            <person name="Stursova M."/>
            <person name="Spatafora J.W."/>
            <person name="Tedersoo L."/>
            <person name="Vaario L.-M."/>
            <person name="Yamada A."/>
            <person name="Yan M."/>
            <person name="Wang P."/>
            <person name="Xu J."/>
            <person name="Bruns T."/>
            <person name="Baldrian P."/>
            <person name="Vilgalys R."/>
            <person name="Henrissat B."/>
            <person name="Grigoriev I.V."/>
            <person name="Hibbett D."/>
            <person name="Nagy L.G."/>
            <person name="Martin F.M."/>
        </authorList>
    </citation>
    <scope>NUCLEOTIDE SEQUENCE</scope>
    <source>
        <strain evidence="2">Prilba</strain>
    </source>
</reference>
<gene>
    <name evidence="2" type="ORF">DFH94DRAFT_635489</name>
</gene>
<feature type="transmembrane region" description="Helical" evidence="1">
    <location>
        <begin position="73"/>
        <end position="98"/>
    </location>
</feature>
<feature type="transmembrane region" description="Helical" evidence="1">
    <location>
        <begin position="31"/>
        <end position="53"/>
    </location>
</feature>
<sequence length="251" mass="26692">LVGADLFISIADFVGELILIYRCWLLWSKNYWIIILVGGKVYGKGYEVFHLLLQMHPTSPTTPPMAPTSLVPLGLAGFILPLITNVIVTTLIVMRIWYLSPRKVRDMHSARFPTGTGRAVIDIIVESGMLYLVVQLAWVILFAIGHPAQDIAGVVAVQIYGIAPTLILVRVALGLSSNMQSGPILSGAAAPSASQPTSSTKVRIGDSTIAFTDAAGCRCLSAEMPMSEIKSDHSSGVLGSSSSSIGIAITV</sequence>
<feature type="transmembrane region" description="Helical" evidence="1">
    <location>
        <begin position="119"/>
        <end position="145"/>
    </location>
</feature>
<evidence type="ECO:0000256" key="1">
    <source>
        <dbReference type="SAM" id="Phobius"/>
    </source>
</evidence>
<feature type="transmembrane region" description="Helical" evidence="1">
    <location>
        <begin position="151"/>
        <end position="173"/>
    </location>
</feature>
<dbReference type="OrthoDB" id="3341077at2759"/>